<dbReference type="SUPFAM" id="SSF75169">
    <property type="entry name" value="DsrEFH-like"/>
    <property type="match status" value="1"/>
</dbReference>
<dbReference type="EMBL" id="JAHEAC010000001">
    <property type="protein sequence ID" value="MBX8643176.1"/>
    <property type="molecule type" value="Genomic_DNA"/>
</dbReference>
<dbReference type="EMBL" id="JAGVSJ010000001">
    <property type="protein sequence ID" value="MBX8630963.1"/>
    <property type="molecule type" value="Genomic_DNA"/>
</dbReference>
<evidence type="ECO:0000313" key="3">
    <source>
        <dbReference type="Proteomes" id="UP000750197"/>
    </source>
</evidence>
<dbReference type="InterPro" id="IPR003787">
    <property type="entry name" value="Sulphur_relay_DsrE/F-like"/>
</dbReference>
<dbReference type="Pfam" id="PF02635">
    <property type="entry name" value="DsrE"/>
    <property type="match status" value="1"/>
</dbReference>
<accession>A0A8J7YVI0</accession>
<proteinExistence type="predicted"/>
<dbReference type="InterPro" id="IPR027396">
    <property type="entry name" value="DsrEFH-like"/>
</dbReference>
<gene>
    <name evidence="1" type="ORF">J9259_00335</name>
    <name evidence="2" type="ORF">KIY12_00360</name>
</gene>
<sequence>MMNATVVLTKPPLSTSHFTEALRVSLMLSALGHRVNLVLIDEGVLILLEKSGSSFGNETLRNAEGVEGLEILIHRGSLERLLHGQDRDCGRKGYRIVDSAELARILLSTKTLVF</sequence>
<evidence type="ECO:0000313" key="2">
    <source>
        <dbReference type="EMBL" id="MBX8643176.1"/>
    </source>
</evidence>
<dbReference type="Proteomes" id="UP000716004">
    <property type="component" value="Unassembled WGS sequence"/>
</dbReference>
<reference evidence="2" key="1">
    <citation type="submission" date="2021-05" db="EMBL/GenBank/DDBJ databases">
        <title>Genomic insights into ecological role and evolution of a novel Thermoplasmata order Candidatus Sysuiplasmatales.</title>
        <authorList>
            <person name="Yuan Y."/>
        </authorList>
    </citation>
    <scope>NUCLEOTIDE SEQUENCE</scope>
    <source>
        <strain evidence="2">TUT19-bin139</strain>
        <strain evidence="1">YP2-bin.285</strain>
    </source>
</reference>
<name>A0A8J7YVI0_9ARCH</name>
<evidence type="ECO:0000313" key="1">
    <source>
        <dbReference type="EMBL" id="MBX8630963.1"/>
    </source>
</evidence>
<dbReference type="AlphaFoldDB" id="A0A8J7YVI0"/>
<dbReference type="Gene3D" id="3.40.1260.10">
    <property type="entry name" value="DsrEFH-like"/>
    <property type="match status" value="1"/>
</dbReference>
<protein>
    <submittedName>
        <fullName evidence="2">DsrE family protein</fullName>
    </submittedName>
</protein>
<organism evidence="2 3">
    <name type="scientific">Candidatus Sysuiplasma superficiale</name>
    <dbReference type="NCBI Taxonomy" id="2823368"/>
    <lineage>
        <taxon>Archaea</taxon>
        <taxon>Methanobacteriati</taxon>
        <taxon>Thermoplasmatota</taxon>
        <taxon>Thermoplasmata</taxon>
        <taxon>Candidatus Sysuiplasmatales</taxon>
        <taxon>Candidatus Sysuiplasmataceae</taxon>
        <taxon>Candidatus Sysuiplasma</taxon>
    </lineage>
</organism>
<comment type="caution">
    <text evidence="2">The sequence shown here is derived from an EMBL/GenBank/DDBJ whole genome shotgun (WGS) entry which is preliminary data.</text>
</comment>
<dbReference type="Proteomes" id="UP000750197">
    <property type="component" value="Unassembled WGS sequence"/>
</dbReference>